<dbReference type="STRING" id="1045773.SAMN05216555_1053"/>
<gene>
    <name evidence="3" type="ORF">SAMN05216555_1053</name>
</gene>
<feature type="transmembrane region" description="Helical" evidence="1">
    <location>
        <begin position="36"/>
        <end position="59"/>
    </location>
</feature>
<keyword evidence="4" id="KW-1185">Reference proteome</keyword>
<sequence length="393" mass="43348">MFFDFARGISAQAVVLGHALNIFLPGIFMVPGHRVFYMQSFAVIIFFVLSGYLITSAVLKKRDRPDFTFNSYLLDRVARVVYPLFPALALIIACDFLVFRGTTRLPFDGVDLSPQAVAGAFTMLFNHPILQELAPRLGTPWINAGPVGSGAPLWSVVAEWWIYVAFGVLAFVAFRKMKPGVGNALLLVFAIAVPVGYMAKGSYESLAWIIGMLYALAAGRVAKLPRSFHAWLVILGTAAFLVGLYYNRVNLHSASTIIPASVAFCHLYFLVDGIAAERSADGLSRSTFKDRSGRAFRAFSLFLSSYSYSLYLLHFSVVSYLWYFLHGTLPAWQLIALSILASNVVAFGFYLLVEKHFHRVGAWLKKVLLRPPAPVGGATTAAARNQDLEDAKH</sequence>
<evidence type="ECO:0000259" key="2">
    <source>
        <dbReference type="Pfam" id="PF01757"/>
    </source>
</evidence>
<feature type="domain" description="Acyltransferase 3" evidence="2">
    <location>
        <begin position="3"/>
        <end position="347"/>
    </location>
</feature>
<dbReference type="PANTHER" id="PTHR23028">
    <property type="entry name" value="ACETYLTRANSFERASE"/>
    <property type="match status" value="1"/>
</dbReference>
<feature type="transmembrane region" description="Helical" evidence="1">
    <location>
        <begin position="205"/>
        <end position="222"/>
    </location>
</feature>
<dbReference type="GO" id="GO:0016787">
    <property type="term" value="F:hydrolase activity"/>
    <property type="evidence" value="ECO:0007669"/>
    <property type="project" value="UniProtKB-KW"/>
</dbReference>
<dbReference type="InterPro" id="IPR050879">
    <property type="entry name" value="Acyltransferase_3"/>
</dbReference>
<feature type="transmembrane region" description="Helical" evidence="1">
    <location>
        <begin position="153"/>
        <end position="174"/>
    </location>
</feature>
<dbReference type="InterPro" id="IPR002656">
    <property type="entry name" value="Acyl_transf_3_dom"/>
</dbReference>
<feature type="transmembrane region" description="Helical" evidence="1">
    <location>
        <begin position="80"/>
        <end position="99"/>
    </location>
</feature>
<keyword evidence="1" id="KW-0472">Membrane</keyword>
<feature type="transmembrane region" description="Helical" evidence="1">
    <location>
        <begin position="258"/>
        <end position="277"/>
    </location>
</feature>
<feature type="transmembrane region" description="Helical" evidence="1">
    <location>
        <begin position="331"/>
        <end position="353"/>
    </location>
</feature>
<reference evidence="4" key="1">
    <citation type="submission" date="2016-10" db="EMBL/GenBank/DDBJ databases">
        <authorList>
            <person name="Varghese N."/>
            <person name="Submissions S."/>
        </authorList>
    </citation>
    <scope>NUCLEOTIDE SEQUENCE [LARGE SCALE GENOMIC DNA]</scope>
    <source>
        <strain evidence="4">CGMCC 1.10783</strain>
    </source>
</reference>
<keyword evidence="1" id="KW-0812">Transmembrane</keyword>
<keyword evidence="3" id="KW-0808">Transferase</keyword>
<dbReference type="Proteomes" id="UP000182130">
    <property type="component" value="Unassembled WGS sequence"/>
</dbReference>
<proteinExistence type="predicted"/>
<dbReference type="AlphaFoldDB" id="A0A1G8NYP6"/>
<feature type="transmembrane region" description="Helical" evidence="1">
    <location>
        <begin position="181"/>
        <end position="199"/>
    </location>
</feature>
<dbReference type="GO" id="GO:0009103">
    <property type="term" value="P:lipopolysaccharide biosynthetic process"/>
    <property type="evidence" value="ECO:0007669"/>
    <property type="project" value="TreeGrafter"/>
</dbReference>
<protein>
    <submittedName>
        <fullName evidence="3">Peptidoglycan/LPS O-acetylase OafA/YrhL, contains acyltransferase and SGNH-hydrolase domains</fullName>
    </submittedName>
</protein>
<dbReference type="GO" id="GO:0016020">
    <property type="term" value="C:membrane"/>
    <property type="evidence" value="ECO:0007669"/>
    <property type="project" value="TreeGrafter"/>
</dbReference>
<keyword evidence="3" id="KW-0378">Hydrolase</keyword>
<dbReference type="GO" id="GO:0016747">
    <property type="term" value="F:acyltransferase activity, transferring groups other than amino-acyl groups"/>
    <property type="evidence" value="ECO:0007669"/>
    <property type="project" value="InterPro"/>
</dbReference>
<dbReference type="PANTHER" id="PTHR23028:SF53">
    <property type="entry name" value="ACYL_TRANSF_3 DOMAIN-CONTAINING PROTEIN"/>
    <property type="match status" value="1"/>
</dbReference>
<feature type="transmembrane region" description="Helical" evidence="1">
    <location>
        <begin position="12"/>
        <end position="30"/>
    </location>
</feature>
<evidence type="ECO:0000313" key="3">
    <source>
        <dbReference type="EMBL" id="SDI85347.1"/>
    </source>
</evidence>
<name>A0A1G8NYP6_9MICC</name>
<organism evidence="3 4">
    <name type="scientific">Arthrobacter cupressi</name>
    <dbReference type="NCBI Taxonomy" id="1045773"/>
    <lineage>
        <taxon>Bacteria</taxon>
        <taxon>Bacillati</taxon>
        <taxon>Actinomycetota</taxon>
        <taxon>Actinomycetes</taxon>
        <taxon>Micrococcales</taxon>
        <taxon>Micrococcaceae</taxon>
        <taxon>Arthrobacter</taxon>
    </lineage>
</organism>
<accession>A0A1G8NYP6</accession>
<dbReference type="EMBL" id="FNEI01000005">
    <property type="protein sequence ID" value="SDI85347.1"/>
    <property type="molecule type" value="Genomic_DNA"/>
</dbReference>
<evidence type="ECO:0000256" key="1">
    <source>
        <dbReference type="SAM" id="Phobius"/>
    </source>
</evidence>
<feature type="transmembrane region" description="Helical" evidence="1">
    <location>
        <begin position="229"/>
        <end position="246"/>
    </location>
</feature>
<keyword evidence="1" id="KW-1133">Transmembrane helix</keyword>
<dbReference type="Pfam" id="PF01757">
    <property type="entry name" value="Acyl_transf_3"/>
    <property type="match status" value="1"/>
</dbReference>
<evidence type="ECO:0000313" key="4">
    <source>
        <dbReference type="Proteomes" id="UP000182130"/>
    </source>
</evidence>
<keyword evidence="3" id="KW-0012">Acyltransferase</keyword>
<feature type="transmembrane region" description="Helical" evidence="1">
    <location>
        <begin position="298"/>
        <end position="325"/>
    </location>
</feature>